<keyword evidence="5" id="KW-1185">Reference proteome</keyword>
<dbReference type="PANTHER" id="PTHR47585:SF1">
    <property type="entry name" value="DUF1446 DOMAIN-CONTAINING PROTEIN"/>
    <property type="match status" value="1"/>
</dbReference>
<dbReference type="Proteomes" id="UP001164965">
    <property type="component" value="Chromosome"/>
</dbReference>
<evidence type="ECO:0000313" key="5">
    <source>
        <dbReference type="Proteomes" id="UP001164965"/>
    </source>
</evidence>
<dbReference type="Pfam" id="PF07287">
    <property type="entry name" value="AtuA"/>
    <property type="match status" value="1"/>
</dbReference>
<reference evidence="4" key="1">
    <citation type="submission" date="2022-10" db="EMBL/GenBank/DDBJ databases">
        <title>Rhodococcus sp.75.</title>
        <authorList>
            <person name="Sun M."/>
        </authorList>
    </citation>
    <scope>NUCLEOTIDE SEQUENCE</scope>
    <source>
        <strain evidence="4">75</strain>
    </source>
</reference>
<dbReference type="RefSeq" id="WP_265383796.1">
    <property type="nucleotide sequence ID" value="NZ_CP110615.1"/>
</dbReference>
<accession>A0ABY6P212</accession>
<evidence type="ECO:0000313" key="4">
    <source>
        <dbReference type="EMBL" id="UZJ25692.1"/>
    </source>
</evidence>
<evidence type="ECO:0000259" key="2">
    <source>
        <dbReference type="Pfam" id="PF07287"/>
    </source>
</evidence>
<feature type="domain" description="Acyclic terpene utilisation N-terminal" evidence="2">
    <location>
        <begin position="14"/>
        <end position="449"/>
    </location>
</feature>
<evidence type="ECO:0000256" key="1">
    <source>
        <dbReference type="SAM" id="MobiDB-lite"/>
    </source>
</evidence>
<name>A0ABY6P212_9NOCA</name>
<dbReference type="Pfam" id="PF23544">
    <property type="entry name" value="AtuA_ferredoxin"/>
    <property type="match status" value="1"/>
</dbReference>
<organism evidence="4 5">
    <name type="scientific">Rhodococcus antarcticus</name>
    <dbReference type="NCBI Taxonomy" id="2987751"/>
    <lineage>
        <taxon>Bacteria</taxon>
        <taxon>Bacillati</taxon>
        <taxon>Actinomycetota</taxon>
        <taxon>Actinomycetes</taxon>
        <taxon>Mycobacteriales</taxon>
        <taxon>Nocardiaceae</taxon>
        <taxon>Rhodococcus</taxon>
    </lineage>
</organism>
<dbReference type="PANTHER" id="PTHR47585">
    <property type="match status" value="1"/>
</dbReference>
<feature type="domain" description="AtuA-like ferredoxin-fold" evidence="3">
    <location>
        <begin position="489"/>
        <end position="585"/>
    </location>
</feature>
<evidence type="ECO:0000259" key="3">
    <source>
        <dbReference type="Pfam" id="PF23544"/>
    </source>
</evidence>
<gene>
    <name evidence="4" type="ORF">RHODO2019_04365</name>
</gene>
<dbReference type="InterPro" id="IPR010839">
    <property type="entry name" value="AtuA_N"/>
</dbReference>
<protein>
    <submittedName>
        <fullName evidence="4">DUF1446 domain-containing protein</fullName>
    </submittedName>
</protein>
<dbReference type="InterPro" id="IPR056362">
    <property type="entry name" value="AtuA-like_ferredoxin_dom"/>
</dbReference>
<feature type="region of interest" description="Disordered" evidence="1">
    <location>
        <begin position="454"/>
        <end position="487"/>
    </location>
</feature>
<dbReference type="EMBL" id="CP110615">
    <property type="protein sequence ID" value="UZJ25692.1"/>
    <property type="molecule type" value="Genomic_DNA"/>
</dbReference>
<proteinExistence type="predicted"/>
<sequence length="604" mass="63124">MSTTEETPTDRRPLRVAGFSGYLGDRASALAEVLAGDPVDVLVGDYLAEVTLAALVGRTRASGGAGYVPGFLDQLRPHLGVLADRGTKVVVNAGGLDPAGMAAAVRELARAAGAELRVAHVEGDDLLARLPELHAQGHGMEHLDSGAPLKDWALTPVAANAYLGGFGIAAALTAGADVVICGRVTDASLVVGPAVWWHGWAPDDWDALAGAVVAGHLVECGPHSTGGNFSGFRAVPGMTAPGFPVAEVAADGTAVITKHARDGGTVTVDTVTAQLLYEIQGPRYLNPDVTTHLDDVTLTQVGPDRVAVGGVVGSPPSPTTKVAVFAPTGFVRATTVYLTGLDVPAKVELLRAQLTALLDPGVQVELTPLGRPVLDPATQDEATVAVRVVATGPDAEPLGEDFLAAVGSLFLGSVPGYYIDTVADRARRARVRVDYWPALLAGDVPRHEVVLADGRRLPVPPPPATRESRQPVHPEPVGPATTGSTTRAPLGVLVHARSGDKGGNSNIGLWVTDDRAWEWLRRTVTTARVRELFGEAAHLELVRHELPRLRAVHLVVRGLLGTGGSSNTRVDQVGKAVGELLRARWVDVPDELLATLPLITEVPR</sequence>